<gene>
    <name evidence="3" type="primary">20350398</name>
    <name evidence="2" type="ORF">GGTG_09940</name>
</gene>
<sequence length="364" mass="39010">MARVPPWDLGLLNPLREATPSVPSNRAGARSLRPALPHDAVARRSGGLDERSVAVIGERWANLYTRAGHDVSLADRGVSSNMRTVSGREERERVERSAQAPRRADARGSRAPRNRARVLITSRISPRSLYSSNVGRSSNSPPSPPPPPPDLGSLDRPNPVQERTHLSPSPDRYVPGAAMTTAPIQSARLDGLGDRNRSLSMSPAEDGWDTLLTTLTPDPQPSVGSSFASTSASLSAATSQGVATGSSANTSMTGRDTFTNEDVSDPYCESGCENSDTEGDEDEDDEDAVRLALARFPGSGRASGHRSYAEVAGRTGSNSSGGEDPLEFLGDMQRIVRHFARREDIPDEWWAEVGLSRTLSRASN</sequence>
<feature type="region of interest" description="Disordered" evidence="1">
    <location>
        <begin position="1"/>
        <end position="38"/>
    </location>
</feature>
<dbReference type="EnsemblFungi" id="EJT73090">
    <property type="protein sequence ID" value="EJT73090"/>
    <property type="gene ID" value="GGTG_09940"/>
</dbReference>
<feature type="compositionally biased region" description="Pro residues" evidence="1">
    <location>
        <begin position="141"/>
        <end position="150"/>
    </location>
</feature>
<dbReference type="AlphaFoldDB" id="J3P8V6"/>
<protein>
    <submittedName>
        <fullName evidence="2 3">Uncharacterized protein</fullName>
    </submittedName>
</protein>
<reference evidence="2" key="2">
    <citation type="submission" date="2010-07" db="EMBL/GenBank/DDBJ databases">
        <authorList>
            <consortium name="The Broad Institute Genome Sequencing Platform"/>
            <consortium name="Broad Institute Genome Sequencing Center for Infectious Disease"/>
            <person name="Ma L.-J."/>
            <person name="Dead R."/>
            <person name="Young S."/>
            <person name="Zeng Q."/>
            <person name="Koehrsen M."/>
            <person name="Alvarado L."/>
            <person name="Berlin A."/>
            <person name="Chapman S.B."/>
            <person name="Chen Z."/>
            <person name="Freedman E."/>
            <person name="Gellesch M."/>
            <person name="Goldberg J."/>
            <person name="Griggs A."/>
            <person name="Gujja S."/>
            <person name="Heilman E.R."/>
            <person name="Heiman D."/>
            <person name="Hepburn T."/>
            <person name="Howarth C."/>
            <person name="Jen D."/>
            <person name="Larson L."/>
            <person name="Mehta T."/>
            <person name="Neiman D."/>
            <person name="Pearson M."/>
            <person name="Roberts A."/>
            <person name="Saif S."/>
            <person name="Shea T."/>
            <person name="Shenoy N."/>
            <person name="Sisk P."/>
            <person name="Stolte C."/>
            <person name="Sykes S."/>
            <person name="Walk T."/>
            <person name="White J."/>
            <person name="Yandava C."/>
            <person name="Haas B."/>
            <person name="Nusbaum C."/>
            <person name="Birren B."/>
        </authorList>
    </citation>
    <scope>NUCLEOTIDE SEQUENCE</scope>
    <source>
        <strain evidence="2">R3-111a-1</strain>
    </source>
</reference>
<dbReference type="GeneID" id="20350398"/>
<dbReference type="RefSeq" id="XP_009226064.1">
    <property type="nucleotide sequence ID" value="XM_009227800.1"/>
</dbReference>
<feature type="compositionally biased region" description="Basic and acidic residues" evidence="1">
    <location>
        <begin position="86"/>
        <end position="108"/>
    </location>
</feature>
<accession>J3P8V6</accession>
<keyword evidence="4" id="KW-1185">Reference proteome</keyword>
<dbReference type="OrthoDB" id="3946700at2759"/>
<dbReference type="HOGENOM" id="CLU_031733_1_0_1"/>
<evidence type="ECO:0000313" key="2">
    <source>
        <dbReference type="EMBL" id="EJT73090.1"/>
    </source>
</evidence>
<feature type="region of interest" description="Disordered" evidence="1">
    <location>
        <begin position="240"/>
        <end position="327"/>
    </location>
</feature>
<dbReference type="VEuPathDB" id="FungiDB:GGTG_09940"/>
<organism evidence="2">
    <name type="scientific">Gaeumannomyces tritici (strain R3-111a-1)</name>
    <name type="common">Wheat and barley take-all root rot fungus</name>
    <name type="synonym">Gaeumannomyces graminis var. tritici</name>
    <dbReference type="NCBI Taxonomy" id="644352"/>
    <lineage>
        <taxon>Eukaryota</taxon>
        <taxon>Fungi</taxon>
        <taxon>Dikarya</taxon>
        <taxon>Ascomycota</taxon>
        <taxon>Pezizomycotina</taxon>
        <taxon>Sordariomycetes</taxon>
        <taxon>Sordariomycetidae</taxon>
        <taxon>Magnaporthales</taxon>
        <taxon>Magnaporthaceae</taxon>
        <taxon>Gaeumannomyces</taxon>
    </lineage>
</organism>
<name>J3P8V6_GAET3</name>
<reference evidence="3" key="5">
    <citation type="submission" date="2018-04" db="UniProtKB">
        <authorList>
            <consortium name="EnsemblFungi"/>
        </authorList>
    </citation>
    <scope>IDENTIFICATION</scope>
    <source>
        <strain evidence="3">R3-111a-1</strain>
    </source>
</reference>
<dbReference type="EMBL" id="GL385399">
    <property type="protein sequence ID" value="EJT73090.1"/>
    <property type="molecule type" value="Genomic_DNA"/>
</dbReference>
<feature type="compositionally biased region" description="Acidic residues" evidence="1">
    <location>
        <begin position="275"/>
        <end position="287"/>
    </location>
</feature>
<evidence type="ECO:0000313" key="3">
    <source>
        <dbReference type="EnsemblFungi" id="EJT73090"/>
    </source>
</evidence>
<reference evidence="3" key="4">
    <citation type="journal article" date="2015" name="G3 (Bethesda)">
        <title>Genome sequences of three phytopathogenic species of the Magnaporthaceae family of fungi.</title>
        <authorList>
            <person name="Okagaki L.H."/>
            <person name="Nunes C.C."/>
            <person name="Sailsbery J."/>
            <person name="Clay B."/>
            <person name="Brown D."/>
            <person name="John T."/>
            <person name="Oh Y."/>
            <person name="Young N."/>
            <person name="Fitzgerald M."/>
            <person name="Haas B.J."/>
            <person name="Zeng Q."/>
            <person name="Young S."/>
            <person name="Adiconis X."/>
            <person name="Fan L."/>
            <person name="Levin J.Z."/>
            <person name="Mitchell T.K."/>
            <person name="Okubara P.A."/>
            <person name="Farman M.L."/>
            <person name="Kohn L.M."/>
            <person name="Birren B."/>
            <person name="Ma L.-J."/>
            <person name="Dean R.A."/>
        </authorList>
    </citation>
    <scope>NUCLEOTIDE SEQUENCE</scope>
    <source>
        <strain evidence="3">R3-111a-1</strain>
    </source>
</reference>
<evidence type="ECO:0000313" key="4">
    <source>
        <dbReference type="Proteomes" id="UP000006039"/>
    </source>
</evidence>
<feature type="compositionally biased region" description="Polar residues" evidence="1">
    <location>
        <begin position="240"/>
        <end position="261"/>
    </location>
</feature>
<dbReference type="Proteomes" id="UP000006039">
    <property type="component" value="Unassembled WGS sequence"/>
</dbReference>
<reference evidence="2" key="3">
    <citation type="submission" date="2010-09" db="EMBL/GenBank/DDBJ databases">
        <title>Annotation of Gaeumannomyces graminis var. tritici R3-111a-1.</title>
        <authorList>
            <consortium name="The Broad Institute Genome Sequencing Platform"/>
            <person name="Ma L.-J."/>
            <person name="Dead R."/>
            <person name="Young S.K."/>
            <person name="Zeng Q."/>
            <person name="Gargeya S."/>
            <person name="Fitzgerald M."/>
            <person name="Haas B."/>
            <person name="Abouelleil A."/>
            <person name="Alvarado L."/>
            <person name="Arachchi H.M."/>
            <person name="Berlin A."/>
            <person name="Brown A."/>
            <person name="Chapman S.B."/>
            <person name="Chen Z."/>
            <person name="Dunbar C."/>
            <person name="Freedman E."/>
            <person name="Gearin G."/>
            <person name="Gellesch M."/>
            <person name="Goldberg J."/>
            <person name="Griggs A."/>
            <person name="Gujja S."/>
            <person name="Heiman D."/>
            <person name="Howarth C."/>
            <person name="Larson L."/>
            <person name="Lui A."/>
            <person name="MacDonald P.J.P."/>
            <person name="Mehta T."/>
            <person name="Montmayeur A."/>
            <person name="Murphy C."/>
            <person name="Neiman D."/>
            <person name="Pearson M."/>
            <person name="Priest M."/>
            <person name="Roberts A."/>
            <person name="Saif S."/>
            <person name="Shea T."/>
            <person name="Shenoy N."/>
            <person name="Sisk P."/>
            <person name="Stolte C."/>
            <person name="Sykes S."/>
            <person name="Yandava C."/>
            <person name="Wortman J."/>
            <person name="Nusbaum C."/>
            <person name="Birren B."/>
        </authorList>
    </citation>
    <scope>NUCLEOTIDE SEQUENCE</scope>
    <source>
        <strain evidence="2">R3-111a-1</strain>
    </source>
</reference>
<evidence type="ECO:0000256" key="1">
    <source>
        <dbReference type="SAM" id="MobiDB-lite"/>
    </source>
</evidence>
<feature type="region of interest" description="Disordered" evidence="1">
    <location>
        <begin position="78"/>
        <end position="228"/>
    </location>
</feature>
<reference evidence="4" key="1">
    <citation type="submission" date="2010-07" db="EMBL/GenBank/DDBJ databases">
        <title>The genome sequence of Gaeumannomyces graminis var. tritici strain R3-111a-1.</title>
        <authorList>
            <consortium name="The Broad Institute Genome Sequencing Platform"/>
            <person name="Ma L.-J."/>
            <person name="Dead R."/>
            <person name="Young S."/>
            <person name="Zeng Q."/>
            <person name="Koehrsen M."/>
            <person name="Alvarado L."/>
            <person name="Berlin A."/>
            <person name="Chapman S.B."/>
            <person name="Chen Z."/>
            <person name="Freedman E."/>
            <person name="Gellesch M."/>
            <person name="Goldberg J."/>
            <person name="Griggs A."/>
            <person name="Gujja S."/>
            <person name="Heilman E.R."/>
            <person name="Heiman D."/>
            <person name="Hepburn T."/>
            <person name="Howarth C."/>
            <person name="Jen D."/>
            <person name="Larson L."/>
            <person name="Mehta T."/>
            <person name="Neiman D."/>
            <person name="Pearson M."/>
            <person name="Roberts A."/>
            <person name="Saif S."/>
            <person name="Shea T."/>
            <person name="Shenoy N."/>
            <person name="Sisk P."/>
            <person name="Stolte C."/>
            <person name="Sykes S."/>
            <person name="Walk T."/>
            <person name="White J."/>
            <person name="Yandava C."/>
            <person name="Haas B."/>
            <person name="Nusbaum C."/>
            <person name="Birren B."/>
        </authorList>
    </citation>
    <scope>NUCLEOTIDE SEQUENCE [LARGE SCALE GENOMIC DNA]</scope>
    <source>
        <strain evidence="4">R3-111a-1</strain>
    </source>
</reference>
<proteinExistence type="predicted"/>
<dbReference type="eggNOG" id="ENOG502SQAM">
    <property type="taxonomic scope" value="Eukaryota"/>
</dbReference>
<feature type="compositionally biased region" description="Low complexity" evidence="1">
    <location>
        <begin position="131"/>
        <end position="140"/>
    </location>
</feature>